<comment type="caution">
    <text evidence="2">The sequence shown here is derived from an EMBL/GenBank/DDBJ whole genome shotgun (WGS) entry which is preliminary data.</text>
</comment>
<dbReference type="InterPro" id="IPR025272">
    <property type="entry name" value="SocA_Panacea"/>
</dbReference>
<gene>
    <name evidence="2" type="ORF">D0435_07810</name>
</gene>
<evidence type="ECO:0000259" key="1">
    <source>
        <dbReference type="Pfam" id="PF13274"/>
    </source>
</evidence>
<dbReference type="AlphaFoldDB" id="A0A845QJC4"/>
<evidence type="ECO:0000313" key="2">
    <source>
        <dbReference type="EMBL" id="NBH61554.1"/>
    </source>
</evidence>
<protein>
    <submittedName>
        <fullName evidence="2">DUF4065 domain-containing protein</fullName>
    </submittedName>
</protein>
<organism evidence="2 3">
    <name type="scientific">Anaerotruncus colihominis</name>
    <dbReference type="NCBI Taxonomy" id="169435"/>
    <lineage>
        <taxon>Bacteria</taxon>
        <taxon>Bacillati</taxon>
        <taxon>Bacillota</taxon>
        <taxon>Clostridia</taxon>
        <taxon>Eubacteriales</taxon>
        <taxon>Oscillospiraceae</taxon>
        <taxon>Anaerotruncus</taxon>
    </lineage>
</organism>
<dbReference type="EMBL" id="QXWK01000013">
    <property type="protein sequence ID" value="NBH61554.1"/>
    <property type="molecule type" value="Genomic_DNA"/>
</dbReference>
<proteinExistence type="predicted"/>
<dbReference type="Proteomes" id="UP000446866">
    <property type="component" value="Unassembled WGS sequence"/>
</dbReference>
<evidence type="ECO:0000313" key="3">
    <source>
        <dbReference type="Proteomes" id="UP000446866"/>
    </source>
</evidence>
<accession>A0A845QJC4</accession>
<keyword evidence="3" id="KW-1185">Reference proteome</keyword>
<feature type="domain" description="Antitoxin SocA-like Panacea" evidence="1">
    <location>
        <begin position="114"/>
        <end position="223"/>
    </location>
</feature>
<sequence>MIRHYIILSSSYKMGKRIALDFPISEGSDTNDVTECIERIQRECGEDVLYSIHTIVTHTDLWQDVVDTDTFFESVKVIKSAEKFIELVKSDRVLTGLDVAKYILTKLSCTHLKLEKMVYLCYAEHLCRTKEKLFDDDICAFKYGPIVKSVYDKYKGKDASVILADKVEIPKDEEMELSIRSRILFAGNGMEKMKSIDETIEKYGQESATSLVNLTHKPDGPWELSYKGGYYDLINDDVIWEHHCVETL</sequence>
<dbReference type="RefSeq" id="WP_160201837.1">
    <property type="nucleotide sequence ID" value="NZ_QXWK01000013.1"/>
</dbReference>
<reference evidence="2 3" key="1">
    <citation type="submission" date="2018-08" db="EMBL/GenBank/DDBJ databases">
        <title>Murine metabolic-syndrome-specific gut microbial biobank.</title>
        <authorList>
            <person name="Liu C."/>
        </authorList>
    </citation>
    <scope>NUCLEOTIDE SEQUENCE [LARGE SCALE GENOMIC DNA]</scope>
    <source>
        <strain evidence="2 3">28</strain>
    </source>
</reference>
<name>A0A845QJC4_9FIRM</name>
<dbReference type="Pfam" id="PF13274">
    <property type="entry name" value="SocA_Panacea"/>
    <property type="match status" value="1"/>
</dbReference>